<keyword evidence="4" id="KW-0249">Electron transport</keyword>
<keyword evidence="2 6" id="KW-0349">Heme</keyword>
<dbReference type="Proteomes" id="UP001365405">
    <property type="component" value="Unassembled WGS sequence"/>
</dbReference>
<keyword evidence="5 6" id="KW-0408">Iron</keyword>
<dbReference type="PROSITE" id="PS51007">
    <property type="entry name" value="CYTC"/>
    <property type="match status" value="1"/>
</dbReference>
<evidence type="ECO:0000256" key="3">
    <source>
        <dbReference type="ARBA" id="ARBA00022723"/>
    </source>
</evidence>
<gene>
    <name evidence="9" type="ORF">AACH10_02410</name>
</gene>
<dbReference type="Pfam" id="PF00034">
    <property type="entry name" value="Cytochrom_C"/>
    <property type="match status" value="1"/>
</dbReference>
<dbReference type="InterPro" id="IPR009056">
    <property type="entry name" value="Cyt_c-like_dom"/>
</dbReference>
<evidence type="ECO:0000256" key="1">
    <source>
        <dbReference type="ARBA" id="ARBA00022448"/>
    </source>
</evidence>
<dbReference type="EMBL" id="JBBUTH010000001">
    <property type="protein sequence ID" value="MEK8049081.1"/>
    <property type="molecule type" value="Genomic_DNA"/>
</dbReference>
<evidence type="ECO:0000313" key="10">
    <source>
        <dbReference type="Proteomes" id="UP001365405"/>
    </source>
</evidence>
<evidence type="ECO:0000256" key="4">
    <source>
        <dbReference type="ARBA" id="ARBA00022982"/>
    </source>
</evidence>
<keyword evidence="7" id="KW-0732">Signal</keyword>
<evidence type="ECO:0000256" key="6">
    <source>
        <dbReference type="PROSITE-ProRule" id="PRU00433"/>
    </source>
</evidence>
<feature type="domain" description="Cytochrome c" evidence="8">
    <location>
        <begin position="11"/>
        <end position="102"/>
    </location>
</feature>
<keyword evidence="3 6" id="KW-0479">Metal-binding</keyword>
<dbReference type="SUPFAM" id="SSF46626">
    <property type="entry name" value="Cytochrome c"/>
    <property type="match status" value="1"/>
</dbReference>
<dbReference type="Gene3D" id="1.10.760.10">
    <property type="entry name" value="Cytochrome c-like domain"/>
    <property type="match status" value="1"/>
</dbReference>
<name>A0ABU9CDW3_9BURK</name>
<protein>
    <submittedName>
        <fullName evidence="9">C-type cytochrome</fullName>
    </submittedName>
</protein>
<dbReference type="InterPro" id="IPR002324">
    <property type="entry name" value="Cyt_c_ID"/>
</dbReference>
<comment type="caution">
    <text evidence="9">The sequence shown here is derived from an EMBL/GenBank/DDBJ whole genome shotgun (WGS) entry which is preliminary data.</text>
</comment>
<evidence type="ECO:0000313" key="9">
    <source>
        <dbReference type="EMBL" id="MEK8049081.1"/>
    </source>
</evidence>
<evidence type="ECO:0000256" key="5">
    <source>
        <dbReference type="ARBA" id="ARBA00023004"/>
    </source>
</evidence>
<feature type="chain" id="PRO_5046473901" evidence="7">
    <location>
        <begin position="22"/>
        <end position="102"/>
    </location>
</feature>
<evidence type="ECO:0000256" key="2">
    <source>
        <dbReference type="ARBA" id="ARBA00022617"/>
    </source>
</evidence>
<feature type="signal peptide" evidence="7">
    <location>
        <begin position="1"/>
        <end position="21"/>
    </location>
</feature>
<accession>A0ABU9CDW3</accession>
<dbReference type="PRINTS" id="PR00606">
    <property type="entry name" value="CYTCHROMECID"/>
</dbReference>
<evidence type="ECO:0000256" key="7">
    <source>
        <dbReference type="SAM" id="SignalP"/>
    </source>
</evidence>
<sequence>MKKFALLAAAAAALVAAPAFANQELAQKKSCLACHATDKKLVGPAYKDVAAKYAGQKDAVAKLAEKIQKGSTGVWGQVPMPANPQVNAEEAKQLATWVMSIK</sequence>
<proteinExistence type="predicted"/>
<reference evidence="9 10" key="1">
    <citation type="submission" date="2024-04" db="EMBL/GenBank/DDBJ databases">
        <title>Novel species of the genus Ideonella isolated from streams.</title>
        <authorList>
            <person name="Lu H."/>
        </authorList>
    </citation>
    <scope>NUCLEOTIDE SEQUENCE [LARGE SCALE GENOMIC DNA]</scope>
    <source>
        <strain evidence="9 10">DXS22W</strain>
    </source>
</reference>
<dbReference type="InterPro" id="IPR036909">
    <property type="entry name" value="Cyt_c-like_dom_sf"/>
</dbReference>
<dbReference type="RefSeq" id="WP_341408754.1">
    <property type="nucleotide sequence ID" value="NZ_JBBUTH010000001.1"/>
</dbReference>
<evidence type="ECO:0000259" key="8">
    <source>
        <dbReference type="PROSITE" id="PS51007"/>
    </source>
</evidence>
<keyword evidence="10" id="KW-1185">Reference proteome</keyword>
<organism evidence="9 10">
    <name type="scientific">Pseudaquabacterium inlustre</name>
    <dbReference type="NCBI Taxonomy" id="2984192"/>
    <lineage>
        <taxon>Bacteria</taxon>
        <taxon>Pseudomonadati</taxon>
        <taxon>Pseudomonadota</taxon>
        <taxon>Betaproteobacteria</taxon>
        <taxon>Burkholderiales</taxon>
        <taxon>Sphaerotilaceae</taxon>
        <taxon>Pseudaquabacterium</taxon>
    </lineage>
</organism>
<keyword evidence="1" id="KW-0813">Transport</keyword>